<reference evidence="2" key="1">
    <citation type="journal article" date="2021" name="IMA Fungus">
        <title>Genomic characterization of three marine fungi, including Emericellopsis atlantica sp. nov. with signatures of a generalist lifestyle and marine biomass degradation.</title>
        <authorList>
            <person name="Hagestad O.C."/>
            <person name="Hou L."/>
            <person name="Andersen J.H."/>
            <person name="Hansen E.H."/>
            <person name="Altermark B."/>
            <person name="Li C."/>
            <person name="Kuhnert E."/>
            <person name="Cox R.J."/>
            <person name="Crous P.W."/>
            <person name="Spatafora J.W."/>
            <person name="Lail K."/>
            <person name="Amirebrahimi M."/>
            <person name="Lipzen A."/>
            <person name="Pangilinan J."/>
            <person name="Andreopoulos W."/>
            <person name="Hayes R.D."/>
            <person name="Ng V."/>
            <person name="Grigoriev I.V."/>
            <person name="Jackson S.A."/>
            <person name="Sutton T.D.S."/>
            <person name="Dobson A.D.W."/>
            <person name="Rama T."/>
        </authorList>
    </citation>
    <scope>NUCLEOTIDE SEQUENCE</scope>
    <source>
        <strain evidence="2">TRa018bII</strain>
    </source>
</reference>
<sequence>MSADEEKKPVGLSKEQYDVITNKIAVAMAKHEAVVAGWIAKSARANEPRRTQEELEAEDRALFQPQPPRLGLGCPIPARFLKDNAESSNKELRARLFSSKGLKAAKVRDADEKAASTKRGLRDQSSDEEEGRSALGRAKKQRTKAAVEARESSAKVPSSTTHAGTSQFATDVAHDLEEIGLRRDTIVKENLLKFPASKDSPEIEPGGSYNEDKMDIDTQPKEVIPPLKLRKKQRKRKNQAANSALAERSGVLVSRPKHASPSPTPIQDQGTANKQDEADMEGVIDGTGTLEGYDSKKESKKEKKRQKQLDQQATVELGREETPIGVKPIDPSHVDQQDEQASLEARIAKGELKRQKKRDKKAKKKLERAAASQT</sequence>
<evidence type="ECO:0000313" key="3">
    <source>
        <dbReference type="Proteomes" id="UP000824998"/>
    </source>
</evidence>
<name>A0A9P7YQW0_9HELO</name>
<dbReference type="InterPro" id="IPR021641">
    <property type="entry name" value="DUF3245"/>
</dbReference>
<protein>
    <submittedName>
        <fullName evidence="2">Uncharacterized protein</fullName>
    </submittedName>
</protein>
<feature type="compositionally biased region" description="Basic residues" evidence="1">
    <location>
        <begin position="228"/>
        <end position="238"/>
    </location>
</feature>
<dbReference type="Pfam" id="PF11595">
    <property type="entry name" value="DUF3245"/>
    <property type="match status" value="1"/>
</dbReference>
<feature type="region of interest" description="Disordered" evidence="1">
    <location>
        <begin position="190"/>
        <end position="374"/>
    </location>
</feature>
<feature type="compositionally biased region" description="Basic and acidic residues" evidence="1">
    <location>
        <begin position="210"/>
        <end position="220"/>
    </location>
</feature>
<accession>A0A9P7YQW0</accession>
<feature type="compositionally biased region" description="Basic residues" evidence="1">
    <location>
        <begin position="354"/>
        <end position="366"/>
    </location>
</feature>
<dbReference type="EMBL" id="MU251372">
    <property type="protein sequence ID" value="KAG9238294.1"/>
    <property type="molecule type" value="Genomic_DNA"/>
</dbReference>
<dbReference type="AlphaFoldDB" id="A0A9P7YQW0"/>
<feature type="compositionally biased region" description="Basic and acidic residues" evidence="1">
    <location>
        <begin position="44"/>
        <end position="61"/>
    </location>
</feature>
<proteinExistence type="predicted"/>
<dbReference type="Proteomes" id="UP000824998">
    <property type="component" value="Unassembled WGS sequence"/>
</dbReference>
<gene>
    <name evidence="2" type="ORF">BJ875DRAFT_451589</name>
</gene>
<feature type="compositionally biased region" description="Basic and acidic residues" evidence="1">
    <location>
        <begin position="106"/>
        <end position="125"/>
    </location>
</feature>
<keyword evidence="3" id="KW-1185">Reference proteome</keyword>
<feature type="region of interest" description="Disordered" evidence="1">
    <location>
        <begin position="44"/>
        <end position="70"/>
    </location>
</feature>
<evidence type="ECO:0000313" key="2">
    <source>
        <dbReference type="EMBL" id="KAG9238294.1"/>
    </source>
</evidence>
<feature type="region of interest" description="Disordered" evidence="1">
    <location>
        <begin position="103"/>
        <end position="169"/>
    </location>
</feature>
<dbReference type="OrthoDB" id="3438340at2759"/>
<evidence type="ECO:0000256" key="1">
    <source>
        <dbReference type="SAM" id="MobiDB-lite"/>
    </source>
</evidence>
<comment type="caution">
    <text evidence="2">The sequence shown here is derived from an EMBL/GenBank/DDBJ whole genome shotgun (WGS) entry which is preliminary data.</text>
</comment>
<feature type="compositionally biased region" description="Polar residues" evidence="1">
    <location>
        <begin position="155"/>
        <end position="169"/>
    </location>
</feature>
<organism evidence="2 3">
    <name type="scientific">Amylocarpus encephaloides</name>
    <dbReference type="NCBI Taxonomy" id="45428"/>
    <lineage>
        <taxon>Eukaryota</taxon>
        <taxon>Fungi</taxon>
        <taxon>Dikarya</taxon>
        <taxon>Ascomycota</taxon>
        <taxon>Pezizomycotina</taxon>
        <taxon>Leotiomycetes</taxon>
        <taxon>Helotiales</taxon>
        <taxon>Helotiales incertae sedis</taxon>
        <taxon>Amylocarpus</taxon>
    </lineage>
</organism>